<dbReference type="Proteomes" id="UP000539787">
    <property type="component" value="Unassembled WGS sequence"/>
</dbReference>
<dbReference type="SMART" id="SM00748">
    <property type="entry name" value="HEPN"/>
    <property type="match status" value="1"/>
</dbReference>
<comment type="caution">
    <text evidence="2">The sequence shown here is derived from an EMBL/GenBank/DDBJ whole genome shotgun (WGS) entry which is preliminary data.</text>
</comment>
<dbReference type="RefSeq" id="WP_182208004.1">
    <property type="nucleotide sequence ID" value="NZ_JACGBJ010000001.1"/>
</dbReference>
<dbReference type="SUPFAM" id="SSF81593">
    <property type="entry name" value="Nucleotidyltransferase substrate binding subunit/domain"/>
    <property type="match status" value="1"/>
</dbReference>
<dbReference type="InterPro" id="IPR007842">
    <property type="entry name" value="HEPN_dom"/>
</dbReference>
<gene>
    <name evidence="2" type="ORF">HX902_01370</name>
</gene>
<dbReference type="PANTHER" id="PTHR33933">
    <property type="entry name" value="NUCLEOTIDYLTRANSFERASE"/>
    <property type="match status" value="1"/>
</dbReference>
<dbReference type="InterPro" id="IPR052548">
    <property type="entry name" value="Type_VII_TA_antitoxin"/>
</dbReference>
<protein>
    <submittedName>
        <fullName evidence="2">HEPN domain-containing protein</fullName>
    </submittedName>
</protein>
<name>A0ABR6A115_9HYPH</name>
<proteinExistence type="predicted"/>
<feature type="domain" description="HEPN" evidence="1">
    <location>
        <begin position="169"/>
        <end position="289"/>
    </location>
</feature>
<dbReference type="PANTHER" id="PTHR33933:SF1">
    <property type="entry name" value="PROTEIN ADENYLYLTRANSFERASE MNTA-RELATED"/>
    <property type="match status" value="1"/>
</dbReference>
<reference evidence="2 3" key="1">
    <citation type="submission" date="2020-07" db="EMBL/GenBank/DDBJ databases">
        <authorList>
            <person name="Sun Q."/>
        </authorList>
    </citation>
    <scope>NUCLEOTIDE SEQUENCE [LARGE SCALE GENOMIC DNA]</scope>
    <source>
        <strain evidence="2 3">WYCCWR 11317</strain>
    </source>
</reference>
<organism evidence="2 3">
    <name type="scientific">Rhizobium changzhiense</name>
    <dbReference type="NCBI Taxonomy" id="2692317"/>
    <lineage>
        <taxon>Bacteria</taxon>
        <taxon>Pseudomonadati</taxon>
        <taxon>Pseudomonadota</taxon>
        <taxon>Alphaproteobacteria</taxon>
        <taxon>Hyphomicrobiales</taxon>
        <taxon>Rhizobiaceae</taxon>
        <taxon>Rhizobium/Agrobacterium group</taxon>
        <taxon>Rhizobium</taxon>
    </lineage>
</organism>
<dbReference type="Gene3D" id="1.20.120.330">
    <property type="entry name" value="Nucleotidyltransferases domain 2"/>
    <property type="match status" value="1"/>
</dbReference>
<dbReference type="InterPro" id="IPR043519">
    <property type="entry name" value="NT_sf"/>
</dbReference>
<keyword evidence="3" id="KW-1185">Reference proteome</keyword>
<sequence>MKSSLEHMPLRKQRELGRVLEILHEEFEDALKEGTADFKKRGRILKIILFGSYAKGGWVDEPFTMKGYRSDFDLLIIVNNRKLCEFAEYWHKAADRLIHEAAIETPVSFIVHSRREVNTYLKDGQYFFSDIRKEGIVLYELDDEPLAEPEPLSMEDRLRVANEHFEHRFKAASKFYKGAMFYLRESDFNESAFLAHQSLEQAYSCVLLTLTNYGPPSHNIKFLRSLAEEQDRRLAEAFPRDQHKERAWFNTLNEAYVKARYSKHYEISEEALIWLGERTTVLLELVRAVCSEHLEKLKHDSH</sequence>
<dbReference type="SUPFAM" id="SSF81301">
    <property type="entry name" value="Nucleotidyltransferase"/>
    <property type="match status" value="1"/>
</dbReference>
<dbReference type="EMBL" id="JACGBJ010000001">
    <property type="protein sequence ID" value="MBA5800296.1"/>
    <property type="molecule type" value="Genomic_DNA"/>
</dbReference>
<dbReference type="Gene3D" id="3.30.460.10">
    <property type="entry name" value="Beta Polymerase, domain 2"/>
    <property type="match status" value="1"/>
</dbReference>
<dbReference type="CDD" id="cd05403">
    <property type="entry name" value="NT_KNTase_like"/>
    <property type="match status" value="1"/>
</dbReference>
<evidence type="ECO:0000259" key="1">
    <source>
        <dbReference type="PROSITE" id="PS50910"/>
    </source>
</evidence>
<accession>A0ABR6A115</accession>
<evidence type="ECO:0000313" key="2">
    <source>
        <dbReference type="EMBL" id="MBA5800296.1"/>
    </source>
</evidence>
<dbReference type="Pfam" id="PF05168">
    <property type="entry name" value="HEPN"/>
    <property type="match status" value="1"/>
</dbReference>
<dbReference type="PROSITE" id="PS50910">
    <property type="entry name" value="HEPN"/>
    <property type="match status" value="1"/>
</dbReference>
<evidence type="ECO:0000313" key="3">
    <source>
        <dbReference type="Proteomes" id="UP000539787"/>
    </source>
</evidence>